<feature type="domain" description="FAD dependent oxidoreductase" evidence="2">
    <location>
        <begin position="13"/>
        <end position="323"/>
    </location>
</feature>
<dbReference type="SUPFAM" id="SSF51905">
    <property type="entry name" value="FAD/NAD(P)-binding domain"/>
    <property type="match status" value="1"/>
</dbReference>
<dbReference type="Pfam" id="PF01266">
    <property type="entry name" value="DAO"/>
    <property type="match status" value="1"/>
</dbReference>
<sequence>MPNEVKLPGKAEIIIIGGGIVGCSIAYHLASKKIKNVVLVEQDNWPEPGGSTSHASDFIFPIDHSELMANLSQYGVEFYSNLKFNGKPCYEMVGGIELARTENRLRELRRKVESGKSWGIDAELISVEEAQEAFPFLDKDPIRGAMWTPTAGVATRSTDAAQAMVQEAKRCGSLQLFDNTEVLDVIVEDNKVCGVHTSRGFIQSNLVISAAGVWGPLIGKMAGISIPLAPMHHQLVHTGNVPELEGAKSQIEWPVLRDQDRSMYVRQEFDTWEIGSYNHPPMITDANDIQPQDETKYSPTMMPFTPEHFEVAMASIIEVMPILEHAPFQFGFN</sequence>
<organism evidence="3">
    <name type="scientific">marine metagenome</name>
    <dbReference type="NCBI Taxonomy" id="408172"/>
    <lineage>
        <taxon>unclassified sequences</taxon>
        <taxon>metagenomes</taxon>
        <taxon>ecological metagenomes</taxon>
    </lineage>
</organism>
<keyword evidence="1" id="KW-1133">Transmembrane helix</keyword>
<evidence type="ECO:0000259" key="2">
    <source>
        <dbReference type="Pfam" id="PF01266"/>
    </source>
</evidence>
<dbReference type="GO" id="GO:0005739">
    <property type="term" value="C:mitochondrion"/>
    <property type="evidence" value="ECO:0007669"/>
    <property type="project" value="TreeGrafter"/>
</dbReference>
<gene>
    <name evidence="3" type="ORF">METZ01_LOCUS196518</name>
</gene>
<accession>A0A382E0I9</accession>
<feature type="non-terminal residue" evidence="3">
    <location>
        <position position="333"/>
    </location>
</feature>
<proteinExistence type="predicted"/>
<keyword evidence="1" id="KW-0812">Transmembrane</keyword>
<keyword evidence="1" id="KW-0472">Membrane</keyword>
<dbReference type="EMBL" id="UINC01041839">
    <property type="protein sequence ID" value="SVB43664.1"/>
    <property type="molecule type" value="Genomic_DNA"/>
</dbReference>
<evidence type="ECO:0000313" key="3">
    <source>
        <dbReference type="EMBL" id="SVB43664.1"/>
    </source>
</evidence>
<dbReference type="InterPro" id="IPR006076">
    <property type="entry name" value="FAD-dep_OxRdtase"/>
</dbReference>
<feature type="transmembrane region" description="Helical" evidence="1">
    <location>
        <begin position="12"/>
        <end position="30"/>
    </location>
</feature>
<protein>
    <recommendedName>
        <fullName evidence="2">FAD dependent oxidoreductase domain-containing protein</fullName>
    </recommendedName>
</protein>
<dbReference type="SUPFAM" id="SSF54373">
    <property type="entry name" value="FAD-linked reductases, C-terminal domain"/>
    <property type="match status" value="1"/>
</dbReference>
<dbReference type="PANTHER" id="PTHR13847:SF193">
    <property type="entry name" value="PYRUVATE DEHYDROGENASE PHOSPHATASE REGULATORY SUBUNIT, MITOCHONDRIAL"/>
    <property type="match status" value="1"/>
</dbReference>
<dbReference type="AlphaFoldDB" id="A0A382E0I9"/>
<dbReference type="Gene3D" id="3.30.9.10">
    <property type="entry name" value="D-Amino Acid Oxidase, subunit A, domain 2"/>
    <property type="match status" value="1"/>
</dbReference>
<dbReference type="PANTHER" id="PTHR13847">
    <property type="entry name" value="SARCOSINE DEHYDROGENASE-RELATED"/>
    <property type="match status" value="1"/>
</dbReference>
<dbReference type="PROSITE" id="PS51257">
    <property type="entry name" value="PROKAR_LIPOPROTEIN"/>
    <property type="match status" value="1"/>
</dbReference>
<reference evidence="3" key="1">
    <citation type="submission" date="2018-05" db="EMBL/GenBank/DDBJ databases">
        <authorList>
            <person name="Lanie J.A."/>
            <person name="Ng W.-L."/>
            <person name="Kazmierczak K.M."/>
            <person name="Andrzejewski T.M."/>
            <person name="Davidsen T.M."/>
            <person name="Wayne K.J."/>
            <person name="Tettelin H."/>
            <person name="Glass J.I."/>
            <person name="Rusch D."/>
            <person name="Podicherti R."/>
            <person name="Tsui H.-C.T."/>
            <person name="Winkler M.E."/>
        </authorList>
    </citation>
    <scope>NUCLEOTIDE SEQUENCE</scope>
</reference>
<dbReference type="InterPro" id="IPR036188">
    <property type="entry name" value="FAD/NAD-bd_sf"/>
</dbReference>
<name>A0A382E0I9_9ZZZZ</name>
<evidence type="ECO:0000256" key="1">
    <source>
        <dbReference type="SAM" id="Phobius"/>
    </source>
</evidence>
<dbReference type="Gene3D" id="3.50.50.60">
    <property type="entry name" value="FAD/NAD(P)-binding domain"/>
    <property type="match status" value="1"/>
</dbReference>